<proteinExistence type="inferred from homology"/>
<dbReference type="InterPro" id="IPR035906">
    <property type="entry name" value="MetI-like_sf"/>
</dbReference>
<organism evidence="9">
    <name type="scientific">Bosea sp. NBC_00436</name>
    <dbReference type="NCBI Taxonomy" id="2969620"/>
    <lineage>
        <taxon>Bacteria</taxon>
        <taxon>Pseudomonadati</taxon>
        <taxon>Pseudomonadota</taxon>
        <taxon>Alphaproteobacteria</taxon>
        <taxon>Hyphomicrobiales</taxon>
        <taxon>Boseaceae</taxon>
        <taxon>Bosea</taxon>
    </lineage>
</organism>
<accession>A0A9E8A001</accession>
<sequence>MRESRALPYLLIAPSVIFLVGLFLIPLAQTAVLAFQENGGWGLGNVRRMADDLNFQDALANTFKVVLLAVPLQLALALGMTMMLRKVSRGRDLLVWVWSIPLGISDLAAGLVWLAILTDQGWLNSVLFQLGLISQPQAWLTYETPAALLAAIVVAEIWRATAIVFVILLAGVQLLPKEYEEAAEVFGATPWQRFTRITVPLLKPSIQTALILRTVLAFEMFAMALALGGRNFPILVSEAFNAQYFSQDYGVAAAYAVLVMVISVAATLLYLVALRTPAEQRS</sequence>
<evidence type="ECO:0000313" key="9">
    <source>
        <dbReference type="EMBL" id="UZF89056.1"/>
    </source>
</evidence>
<keyword evidence="5 7" id="KW-1133">Transmembrane helix</keyword>
<evidence type="ECO:0000256" key="2">
    <source>
        <dbReference type="ARBA" id="ARBA00022448"/>
    </source>
</evidence>
<feature type="transmembrane region" description="Helical" evidence="7">
    <location>
        <begin position="93"/>
        <end position="116"/>
    </location>
</feature>
<protein>
    <submittedName>
        <fullName evidence="9">Sugar ABC transporter permease</fullName>
    </submittedName>
</protein>
<evidence type="ECO:0000256" key="4">
    <source>
        <dbReference type="ARBA" id="ARBA00022692"/>
    </source>
</evidence>
<feature type="transmembrane region" description="Helical" evidence="7">
    <location>
        <begin position="146"/>
        <end position="170"/>
    </location>
</feature>
<feature type="domain" description="ABC transmembrane type-1" evidence="8">
    <location>
        <begin position="59"/>
        <end position="270"/>
    </location>
</feature>
<evidence type="ECO:0000259" key="8">
    <source>
        <dbReference type="PROSITE" id="PS50928"/>
    </source>
</evidence>
<dbReference type="Gene3D" id="1.10.3720.10">
    <property type="entry name" value="MetI-like"/>
    <property type="match status" value="1"/>
</dbReference>
<feature type="transmembrane region" description="Helical" evidence="7">
    <location>
        <begin position="58"/>
        <end position="81"/>
    </location>
</feature>
<evidence type="ECO:0000256" key="5">
    <source>
        <dbReference type="ARBA" id="ARBA00022989"/>
    </source>
</evidence>
<dbReference type="PANTHER" id="PTHR30193:SF37">
    <property type="entry name" value="INNER MEMBRANE ABC TRANSPORTER PERMEASE PROTEIN YCJO"/>
    <property type="match status" value="1"/>
</dbReference>
<comment type="similarity">
    <text evidence="7">Belongs to the binding-protein-dependent transport system permease family.</text>
</comment>
<dbReference type="InterPro" id="IPR051393">
    <property type="entry name" value="ABC_transporter_permease"/>
</dbReference>
<keyword evidence="3" id="KW-1003">Cell membrane</keyword>
<name>A0A9E8A001_9HYPH</name>
<feature type="transmembrane region" description="Helical" evidence="7">
    <location>
        <begin position="210"/>
        <end position="229"/>
    </location>
</feature>
<dbReference type="PROSITE" id="PS50928">
    <property type="entry name" value="ABC_TM1"/>
    <property type="match status" value="1"/>
</dbReference>
<dbReference type="AlphaFoldDB" id="A0A9E8A001"/>
<keyword evidence="2 7" id="KW-0813">Transport</keyword>
<keyword evidence="4 7" id="KW-0812">Transmembrane</keyword>
<evidence type="ECO:0000256" key="6">
    <source>
        <dbReference type="ARBA" id="ARBA00023136"/>
    </source>
</evidence>
<evidence type="ECO:0000256" key="1">
    <source>
        <dbReference type="ARBA" id="ARBA00004651"/>
    </source>
</evidence>
<keyword evidence="6 7" id="KW-0472">Membrane</keyword>
<dbReference type="CDD" id="cd06261">
    <property type="entry name" value="TM_PBP2"/>
    <property type="match status" value="1"/>
</dbReference>
<dbReference type="SUPFAM" id="SSF161098">
    <property type="entry name" value="MetI-like"/>
    <property type="match status" value="1"/>
</dbReference>
<dbReference type="Pfam" id="PF00528">
    <property type="entry name" value="BPD_transp_1"/>
    <property type="match status" value="1"/>
</dbReference>
<feature type="transmembrane region" description="Helical" evidence="7">
    <location>
        <begin position="249"/>
        <end position="273"/>
    </location>
</feature>
<gene>
    <name evidence="9" type="ORF">NWE54_09845</name>
</gene>
<dbReference type="EMBL" id="CP102774">
    <property type="protein sequence ID" value="UZF89056.1"/>
    <property type="molecule type" value="Genomic_DNA"/>
</dbReference>
<comment type="subcellular location">
    <subcellularLocation>
        <location evidence="1 7">Cell membrane</location>
        <topology evidence="1 7">Multi-pass membrane protein</topology>
    </subcellularLocation>
</comment>
<dbReference type="PANTHER" id="PTHR30193">
    <property type="entry name" value="ABC TRANSPORTER PERMEASE PROTEIN"/>
    <property type="match status" value="1"/>
</dbReference>
<evidence type="ECO:0000256" key="7">
    <source>
        <dbReference type="RuleBase" id="RU363032"/>
    </source>
</evidence>
<dbReference type="GO" id="GO:0055085">
    <property type="term" value="P:transmembrane transport"/>
    <property type="evidence" value="ECO:0007669"/>
    <property type="project" value="InterPro"/>
</dbReference>
<evidence type="ECO:0000256" key="3">
    <source>
        <dbReference type="ARBA" id="ARBA00022475"/>
    </source>
</evidence>
<dbReference type="InterPro" id="IPR000515">
    <property type="entry name" value="MetI-like"/>
</dbReference>
<reference evidence="9" key="1">
    <citation type="submission" date="2022-08" db="EMBL/GenBank/DDBJ databases">
        <title>Complete Genome Sequences of 2 Bosea sp. soil isolates.</title>
        <authorList>
            <person name="Alvarez Arevalo M."/>
            <person name="Sterndorff E.B."/>
            <person name="Faurdal D."/>
            <person name="Joergensen T.S."/>
            <person name="Weber T."/>
        </authorList>
    </citation>
    <scope>NUCLEOTIDE SEQUENCE</scope>
    <source>
        <strain evidence="9">NBC_00436</strain>
    </source>
</reference>
<dbReference type="GO" id="GO:0005886">
    <property type="term" value="C:plasma membrane"/>
    <property type="evidence" value="ECO:0007669"/>
    <property type="project" value="UniProtKB-SubCell"/>
</dbReference>